<feature type="compositionally biased region" description="Polar residues" evidence="1">
    <location>
        <begin position="720"/>
        <end position="735"/>
    </location>
</feature>
<dbReference type="Proteomes" id="UP001642405">
    <property type="component" value="Unassembled WGS sequence"/>
</dbReference>
<name>A0ABP0CC62_9PEZI</name>
<reference evidence="3 4" key="1">
    <citation type="submission" date="2024-01" db="EMBL/GenBank/DDBJ databases">
        <authorList>
            <person name="Allen C."/>
            <person name="Tagirdzhanova G."/>
        </authorList>
    </citation>
    <scope>NUCLEOTIDE SEQUENCE [LARGE SCALE GENOMIC DNA]</scope>
</reference>
<evidence type="ECO:0000256" key="1">
    <source>
        <dbReference type="SAM" id="MobiDB-lite"/>
    </source>
</evidence>
<dbReference type="EMBL" id="CAWUHB010000046">
    <property type="protein sequence ID" value="CAK7228839.1"/>
    <property type="molecule type" value="Genomic_DNA"/>
</dbReference>
<protein>
    <recommendedName>
        <fullName evidence="2">Chromatin assembly factor 1 p150 subunit acidic region domain-containing protein</fullName>
    </recommendedName>
</protein>
<feature type="region of interest" description="Disordered" evidence="1">
    <location>
        <begin position="15"/>
        <end position="79"/>
    </location>
</feature>
<dbReference type="InterPro" id="IPR021644">
    <property type="entry name" value="CAF-1_p150_acidic"/>
</dbReference>
<gene>
    <name evidence="3" type="ORF">SCUCBS95973_007016</name>
</gene>
<feature type="region of interest" description="Disordered" evidence="1">
    <location>
        <begin position="705"/>
        <end position="746"/>
    </location>
</feature>
<feature type="compositionally biased region" description="Basic and acidic residues" evidence="1">
    <location>
        <begin position="428"/>
        <end position="438"/>
    </location>
</feature>
<feature type="region of interest" description="Disordered" evidence="1">
    <location>
        <begin position="428"/>
        <end position="459"/>
    </location>
</feature>
<evidence type="ECO:0000313" key="4">
    <source>
        <dbReference type="Proteomes" id="UP001642405"/>
    </source>
</evidence>
<sequence length="746" mass="83395">MSRTPEEVRREIEELRRLLNEKEKENDELRRQKEEERRQKEEERRQKEEERRQKEEERRQKDEERRQKEEERRQKEELQQLQNPTALLTYLSLVDEHLFRSLAVESDPNKTSAPGTTDVSGRCYPQRFVPWTDFDTLHASLFEQLETTLGSDEVFPSRNAMQALGEDSSPLMSDEMDLRPFLRSAVEKPAASIVTQYLAKTRHATLSRFKFRNSSYGMDLRGLGADVAEATGDGGRPKKKRIPSPVKTIGKPDRWGFATHRSGQEIDTHVLVGEYKAAHKLRATKLEAVLAQSPATNFFAAAAREDEQTNQDDLEAAAATTTTTNTQTTTRNGRIFVARVLCQAYHYMISSGLEYGYVASGEALVFLRVPENDANTLYYFWRAFASPARGAVSRPASVPTRPPQNTAAAYLASLALLGLQSSKRPKAWIDERESDLPRKRGRSPDANAEGGDDVEDETDITDATGHPLLPFCTQACLLGLARRQPLDDACPNVHLHRAARQDGLLQGTQQPGHEDRHPLTADQLRERLEKQAAADDTVRIRSLEAARLYGRCGVLVRVTVAGFGYTMVAKGVMPEYEHVLAHELAIYSQLAGVQGVQGRLVPVCLGIVELPDTFDPGPGHTFLSQMLLLSFAGVDLSHLAAIPYNIDAQHELDRTTRELQMLGLYNEDVRTHNCAWNAEAQRVMHFDFDQAEFIGAKVPAEASPAAVSPAATRSPLQAKRNWNGTVSPQGTQDGSPPTKRRAVETV</sequence>
<dbReference type="Pfam" id="PF11600">
    <property type="entry name" value="CAF1A_acidic"/>
    <property type="match status" value="1"/>
</dbReference>
<organism evidence="3 4">
    <name type="scientific">Sporothrix curviconia</name>
    <dbReference type="NCBI Taxonomy" id="1260050"/>
    <lineage>
        <taxon>Eukaryota</taxon>
        <taxon>Fungi</taxon>
        <taxon>Dikarya</taxon>
        <taxon>Ascomycota</taxon>
        <taxon>Pezizomycotina</taxon>
        <taxon>Sordariomycetes</taxon>
        <taxon>Sordariomycetidae</taxon>
        <taxon>Ophiostomatales</taxon>
        <taxon>Ophiostomataceae</taxon>
        <taxon>Sporothrix</taxon>
    </lineage>
</organism>
<proteinExistence type="predicted"/>
<comment type="caution">
    <text evidence="3">The sequence shown here is derived from an EMBL/GenBank/DDBJ whole genome shotgun (WGS) entry which is preliminary data.</text>
</comment>
<accession>A0ABP0CC62</accession>
<feature type="region of interest" description="Disordered" evidence="1">
    <location>
        <begin position="229"/>
        <end position="253"/>
    </location>
</feature>
<evidence type="ECO:0000313" key="3">
    <source>
        <dbReference type="EMBL" id="CAK7228839.1"/>
    </source>
</evidence>
<feature type="domain" description="Chromatin assembly factor 1 p150 subunit acidic region" evidence="2">
    <location>
        <begin position="10"/>
        <end position="84"/>
    </location>
</feature>
<keyword evidence="4" id="KW-1185">Reference proteome</keyword>
<evidence type="ECO:0000259" key="2">
    <source>
        <dbReference type="Pfam" id="PF11600"/>
    </source>
</evidence>
<feature type="compositionally biased region" description="Basic and acidic residues" evidence="1">
    <location>
        <begin position="15"/>
        <end position="78"/>
    </location>
</feature>
<feature type="compositionally biased region" description="Acidic residues" evidence="1">
    <location>
        <begin position="450"/>
        <end position="459"/>
    </location>
</feature>